<accession>A0A660HMF3</accession>
<gene>
    <name evidence="2" type="ORF">CWO85_00700</name>
</gene>
<evidence type="ECO:0000313" key="3">
    <source>
        <dbReference type="Proteomes" id="UP000272462"/>
    </source>
</evidence>
<dbReference type="Proteomes" id="UP000272462">
    <property type="component" value="Chromosome"/>
</dbReference>
<name>A0A660HMF3_ZIZJU</name>
<dbReference type="AlphaFoldDB" id="A0A660HMF3"/>
<reference evidence="2 3" key="1">
    <citation type="journal article" date="2018" name="BMC Genomics">
        <title>Comparative genome analysis of jujube witches'-broom Phytoplasma, an obligate pathogen that causes jujube witches'-broom disease.</title>
        <authorList>
            <person name="Wang J."/>
            <person name="Song L."/>
            <person name="Jiao Q."/>
            <person name="Yang S."/>
            <person name="Gao R."/>
            <person name="Lu X."/>
            <person name="Zhou G."/>
        </authorList>
    </citation>
    <scope>NUCLEOTIDE SEQUENCE [LARGE SCALE GENOMIC DNA]</scope>
    <source>
        <strain evidence="2">Jwb-nky</strain>
    </source>
</reference>
<dbReference type="KEGG" id="pzi:CWO85_00700"/>
<evidence type="ECO:0000256" key="1">
    <source>
        <dbReference type="SAM" id="Phobius"/>
    </source>
</evidence>
<organism evidence="2 3">
    <name type="scientific">Ziziphus jujuba witches'-broom phytoplasma</name>
    <dbReference type="NCBI Taxonomy" id="135727"/>
    <lineage>
        <taxon>Bacteria</taxon>
        <taxon>Bacillati</taxon>
        <taxon>Mycoplasmatota</taxon>
        <taxon>Mollicutes</taxon>
        <taxon>Acholeplasmatales</taxon>
        <taxon>Acholeplasmataceae</taxon>
        <taxon>Candidatus Phytoplasma</taxon>
        <taxon>16SrV (Elm yellows group)</taxon>
    </lineage>
</organism>
<feature type="transmembrane region" description="Helical" evidence="1">
    <location>
        <begin position="12"/>
        <end position="31"/>
    </location>
</feature>
<dbReference type="OrthoDB" id="385821at2"/>
<dbReference type="EMBL" id="CP025121">
    <property type="protein sequence ID" value="AYJ01059.1"/>
    <property type="molecule type" value="Genomic_DNA"/>
</dbReference>
<keyword evidence="1" id="KW-1133">Transmembrane helix</keyword>
<sequence>MFLNKTKFFFIILLYLIIIICFKSIWAWSYFHIRFGENISESKINSSQCQIKLANIDELIAEWIKNEPNIQIYDVNIQDVYSVKIFLQDYRYINTQLDNHIPGYNGFGKFNLNFISLKDPPKGLLGVYIVPRENPFQIKYSEQQYSNTLKDLLDNNTTIKEVYCFWNVKERTLNPDVKIIHIVQHNVADDKIADYINQYLDSRGIYRENRYIRKGCYNMSKRTGISIPLPKGKFNYTDVVNIYFDDGERFMWQDDRGEIETLLNMPNGAKNIYIFSLDNLDYRPPRPMHIPMHKDIKRGQNFGISFD</sequence>
<dbReference type="RefSeq" id="WP_121463790.1">
    <property type="nucleotide sequence ID" value="NZ_CP025121.1"/>
</dbReference>
<proteinExistence type="predicted"/>
<keyword evidence="3" id="KW-1185">Reference proteome</keyword>
<protein>
    <submittedName>
        <fullName evidence="2">Uncharacterized protein</fullName>
    </submittedName>
</protein>
<keyword evidence="1" id="KW-0812">Transmembrane</keyword>
<keyword evidence="1" id="KW-0472">Membrane</keyword>
<evidence type="ECO:0000313" key="2">
    <source>
        <dbReference type="EMBL" id="AYJ01059.1"/>
    </source>
</evidence>